<comment type="cofactor">
    <cofactor evidence="15">
        <name>[4Fe-4S] cluster</name>
        <dbReference type="ChEBI" id="CHEBI:49883"/>
    </cofactor>
    <text evidence="15">Binds 1 [4Fe-4S] cluster. The cluster is coordinated with 3 cysteines and an exchangeable S-adenosyl-L-methionine.</text>
</comment>
<evidence type="ECO:0000256" key="7">
    <source>
        <dbReference type="ARBA" id="ARBA00022691"/>
    </source>
</evidence>
<evidence type="ECO:0000256" key="3">
    <source>
        <dbReference type="ARBA" id="ARBA00005493"/>
    </source>
</evidence>
<dbReference type="SUPFAM" id="SSF102114">
    <property type="entry name" value="Radical SAM enzymes"/>
    <property type="match status" value="1"/>
</dbReference>
<comment type="caution">
    <text evidence="17">The sequence shown here is derived from an EMBL/GenBank/DDBJ whole genome shotgun (WGS) entry which is preliminary data.</text>
</comment>
<comment type="pathway">
    <text evidence="2 15">Porphyrin-containing compound metabolism; protoporphyrin-IX biosynthesis; protoporphyrinogen-IX from coproporphyrinogen-III (AdoMet route): step 1/1.</text>
</comment>
<protein>
    <recommendedName>
        <fullName evidence="15">Coproporphyrinogen-III oxidase</fullName>
        <ecNumber evidence="15">1.3.98.3</ecNumber>
    </recommendedName>
</protein>
<keyword evidence="8 15" id="KW-0479">Metal-binding</keyword>
<evidence type="ECO:0000256" key="13">
    <source>
        <dbReference type="ARBA" id="ARBA00024295"/>
    </source>
</evidence>
<comment type="similarity">
    <text evidence="3 15">Belongs to the anaerobic coproporphyrinogen-III oxidase family.</text>
</comment>
<gene>
    <name evidence="17" type="primary">hemN</name>
    <name evidence="17" type="ORF">H7U22_20655</name>
</gene>
<keyword evidence="7 15" id="KW-0949">S-adenosyl-L-methionine</keyword>
<dbReference type="InterPro" id="IPR058240">
    <property type="entry name" value="rSAM_sf"/>
</dbReference>
<keyword evidence="6 15" id="KW-0963">Cytoplasm</keyword>
<evidence type="ECO:0000313" key="17">
    <source>
        <dbReference type="EMBL" id="MBC6112842.1"/>
    </source>
</evidence>
<evidence type="ECO:0000256" key="14">
    <source>
        <dbReference type="ARBA" id="ARBA00048321"/>
    </source>
</evidence>
<evidence type="ECO:0000256" key="6">
    <source>
        <dbReference type="ARBA" id="ARBA00022490"/>
    </source>
</evidence>
<name>A0ABR7KXK0_9SPHI</name>
<evidence type="ECO:0000256" key="11">
    <source>
        <dbReference type="ARBA" id="ARBA00023014"/>
    </source>
</evidence>
<evidence type="ECO:0000256" key="12">
    <source>
        <dbReference type="ARBA" id="ARBA00023244"/>
    </source>
</evidence>
<evidence type="ECO:0000256" key="5">
    <source>
        <dbReference type="ARBA" id="ARBA00022485"/>
    </source>
</evidence>
<keyword evidence="18" id="KW-1185">Reference proteome</keyword>
<dbReference type="InterPro" id="IPR004558">
    <property type="entry name" value="Coprogen_oxidase_HemN"/>
</dbReference>
<evidence type="ECO:0000256" key="4">
    <source>
        <dbReference type="ARBA" id="ARBA00011245"/>
    </source>
</evidence>
<organism evidence="17 18">
    <name type="scientific">Pedobacter fastidiosus</name>
    <dbReference type="NCBI Taxonomy" id="2765361"/>
    <lineage>
        <taxon>Bacteria</taxon>
        <taxon>Pseudomonadati</taxon>
        <taxon>Bacteroidota</taxon>
        <taxon>Sphingobacteriia</taxon>
        <taxon>Sphingobacteriales</taxon>
        <taxon>Sphingobacteriaceae</taxon>
        <taxon>Pedobacter</taxon>
    </lineage>
</organism>
<dbReference type="Gene3D" id="1.10.10.920">
    <property type="match status" value="1"/>
</dbReference>
<evidence type="ECO:0000256" key="9">
    <source>
        <dbReference type="ARBA" id="ARBA00023002"/>
    </source>
</evidence>
<dbReference type="PANTHER" id="PTHR13932">
    <property type="entry name" value="COPROPORPHYRINIGEN III OXIDASE"/>
    <property type="match status" value="1"/>
</dbReference>
<comment type="subunit">
    <text evidence="4">Monomer.</text>
</comment>
<dbReference type="GO" id="GO:0051989">
    <property type="term" value="F:coproporphyrinogen dehydrogenase activity"/>
    <property type="evidence" value="ECO:0007669"/>
    <property type="project" value="UniProtKB-EC"/>
</dbReference>
<comment type="subcellular location">
    <subcellularLocation>
        <location evidence="1 15">Cytoplasm</location>
    </subcellularLocation>
</comment>
<keyword evidence="11 15" id="KW-0411">Iron-sulfur</keyword>
<evidence type="ECO:0000256" key="1">
    <source>
        <dbReference type="ARBA" id="ARBA00004496"/>
    </source>
</evidence>
<evidence type="ECO:0000259" key="16">
    <source>
        <dbReference type="PROSITE" id="PS51918"/>
    </source>
</evidence>
<comment type="function">
    <text evidence="13">Involved in the heme biosynthesis. Catalyzes the anaerobic oxidative decarboxylation of propionate groups of rings A and B of coproporphyrinogen III to yield the vinyl groups in protoporphyrinogen IX.</text>
</comment>
<dbReference type="SMART" id="SM00729">
    <property type="entry name" value="Elp3"/>
    <property type="match status" value="1"/>
</dbReference>
<proteinExistence type="inferred from homology"/>
<dbReference type="EC" id="1.3.98.3" evidence="15"/>
<dbReference type="PROSITE" id="PS51918">
    <property type="entry name" value="RADICAL_SAM"/>
    <property type="match status" value="1"/>
</dbReference>
<dbReference type="NCBIfam" id="TIGR00538">
    <property type="entry name" value="hemN"/>
    <property type="match status" value="1"/>
</dbReference>
<feature type="domain" description="Radical SAM core" evidence="16">
    <location>
        <begin position="46"/>
        <end position="283"/>
    </location>
</feature>
<accession>A0ABR7KXK0</accession>
<dbReference type="InterPro" id="IPR034505">
    <property type="entry name" value="Coproporphyrinogen-III_oxidase"/>
</dbReference>
<dbReference type="PANTHER" id="PTHR13932:SF6">
    <property type="entry name" value="OXYGEN-INDEPENDENT COPROPORPHYRINOGEN III OXIDASE"/>
    <property type="match status" value="1"/>
</dbReference>
<dbReference type="EMBL" id="JACRYL010000028">
    <property type="protein sequence ID" value="MBC6112842.1"/>
    <property type="molecule type" value="Genomic_DNA"/>
</dbReference>
<dbReference type="InterPro" id="IPR007197">
    <property type="entry name" value="rSAM"/>
</dbReference>
<dbReference type="PIRSF" id="PIRSF000167">
    <property type="entry name" value="HemN"/>
    <property type="match status" value="1"/>
</dbReference>
<evidence type="ECO:0000313" key="18">
    <source>
        <dbReference type="Proteomes" id="UP000652755"/>
    </source>
</evidence>
<sequence length="448" mass="51190">METASLLKKYNVAAPRYTSYPTVPYWDNENFNVIDWQKIVAQTYSDYKKEGISLYIHLPFCESLCTYCGCNTRITKNHKVEQPYIDALLKEWKMYVAILGQTPKIKELHLGGGTPTFFSAENLEVLISVILQNAELTKDAELSFEAHPANTTSEHLKILNNLGFTRLSLGIQDFDSKVQFLINRFQTPEQVAKVTTEAREIGYISINFDLIYGLPGQTLSGLSETIKETILMKPDRIAFYSYAHVPWLKPGQRHYTEKDIPIGDEKFALYQMGRHLLAEAGYEDVGMDHFALQSDALFRALTEQKLHRNFMGYTNQHTHLLIGLGVSSISDGWTAFAQNPKTVEGYLDKIERGVLPIEKGHLLTDEDLEIRKHILNIMCREQTNYHDGIPDQVQARLKPLLADQLITVDEKEIKITTRGKSFLRNVCMAFDEKLWLKQPQTQLFSSSV</sequence>
<keyword evidence="9 15" id="KW-0560">Oxidoreductase</keyword>
<dbReference type="Pfam" id="PF04055">
    <property type="entry name" value="Radical_SAM"/>
    <property type="match status" value="1"/>
</dbReference>
<reference evidence="17 18" key="1">
    <citation type="submission" date="2020-08" db="EMBL/GenBank/DDBJ databases">
        <authorList>
            <person name="Sun Q."/>
            <person name="Inoue M."/>
        </authorList>
    </citation>
    <scope>NUCLEOTIDE SEQUENCE [LARGE SCALE GENOMIC DNA]</scope>
    <source>
        <strain evidence="17 18">CCM 8938</strain>
    </source>
</reference>
<dbReference type="SFLD" id="SFLDS00029">
    <property type="entry name" value="Radical_SAM"/>
    <property type="match status" value="1"/>
</dbReference>
<dbReference type="Proteomes" id="UP000652755">
    <property type="component" value="Unassembled WGS sequence"/>
</dbReference>
<comment type="catalytic activity">
    <reaction evidence="14 15">
        <text>coproporphyrinogen III + 2 S-adenosyl-L-methionine = protoporphyrinogen IX + 2 5'-deoxyadenosine + 2 L-methionine + 2 CO2</text>
        <dbReference type="Rhea" id="RHEA:15425"/>
        <dbReference type="ChEBI" id="CHEBI:16526"/>
        <dbReference type="ChEBI" id="CHEBI:17319"/>
        <dbReference type="ChEBI" id="CHEBI:57307"/>
        <dbReference type="ChEBI" id="CHEBI:57309"/>
        <dbReference type="ChEBI" id="CHEBI:57844"/>
        <dbReference type="ChEBI" id="CHEBI:59789"/>
        <dbReference type="EC" id="1.3.98.3"/>
    </reaction>
</comment>
<dbReference type="SFLD" id="SFLDG01082">
    <property type="entry name" value="B12-binding_domain_containing"/>
    <property type="match status" value="1"/>
</dbReference>
<evidence type="ECO:0000256" key="2">
    <source>
        <dbReference type="ARBA" id="ARBA00004785"/>
    </source>
</evidence>
<keyword evidence="12 15" id="KW-0627">Porphyrin biosynthesis</keyword>
<keyword evidence="5 15" id="KW-0004">4Fe-4S</keyword>
<dbReference type="Gene3D" id="3.80.30.20">
    <property type="entry name" value="tm_1862 like domain"/>
    <property type="match status" value="1"/>
</dbReference>
<dbReference type="InterPro" id="IPR023404">
    <property type="entry name" value="rSAM_horseshoe"/>
</dbReference>
<evidence type="ECO:0000256" key="8">
    <source>
        <dbReference type="ARBA" id="ARBA00022723"/>
    </source>
</evidence>
<dbReference type="InterPro" id="IPR006638">
    <property type="entry name" value="Elp3/MiaA/NifB-like_rSAM"/>
</dbReference>
<dbReference type="SFLD" id="SFLDG01065">
    <property type="entry name" value="anaerobic_coproporphyrinogen-I"/>
    <property type="match status" value="1"/>
</dbReference>
<evidence type="ECO:0000256" key="15">
    <source>
        <dbReference type="PIRNR" id="PIRNR000167"/>
    </source>
</evidence>
<evidence type="ECO:0000256" key="10">
    <source>
        <dbReference type="ARBA" id="ARBA00023004"/>
    </source>
</evidence>
<keyword evidence="10 15" id="KW-0408">Iron</keyword>
<dbReference type="RefSeq" id="WP_187073260.1">
    <property type="nucleotide sequence ID" value="NZ_JACRYL010000028.1"/>
</dbReference>